<feature type="compositionally biased region" description="Polar residues" evidence="1">
    <location>
        <begin position="82"/>
        <end position="104"/>
    </location>
</feature>
<sequence length="664" mass="77061">MQLIQNQKQAFPNWRNQKNLNYPANQNNTLMNYKPIKTLLANQAERNLITKPYSSELFSFGKYQDQQFQQSPQFQQNSKNQLPSQQSNEQYNTSLGSPHQNSNVIPSFNTKQNYKLFNIQQSNPHNNLNKQTQNPPLSINQQIVSKQITVPYIVQNNLYSQDQYNQKKQIYDDDEYIAPIINQKLKKMSQQDYNQIITFEIKSLYKMGKLLNSKDQYLPGILSIKTPEIDQKETAKRVGVDLICLIDRSLSMTGYKLEMVKKTLIILLDLLQNQDRFQLIAFNEEAERLIPLMCVTEKNKQYFKQKIAEIQANGGTRISSATQLAFQQLKQRNQRNNVTSIFLLSDGQDDEAIQDIQQQIKVISEVFTLHTFGFGEDHDAQMMTQICKFKNGSFYFVQEISLLDEFFADALGGLISVIADQIEIEILSKPNNSFLDISISKTYGSMWQKNGKVYNIQLPQFSLGQRKDFVFQLKLPKFEKRIEDYQRNVKVMEAQLKIKNPVTGETFIKSASLHLTLYNYDEEITQDEQDHEVISQYFRVKSSETIENARLACENDNFLLAQKLIDNMLVQIKQNKKIALQCNSIIKDLQQARQACQKQQYNEYGLNQMYQLISNNYLQTGVNSEFTIHGKQVQSLHPSSYSNSMQQQLVSYIQSKKHAQSAKY</sequence>
<dbReference type="PANTHER" id="PTHR10579:SF43">
    <property type="entry name" value="ZINC FINGER (C3HC4-TYPE RING FINGER) FAMILY PROTEIN"/>
    <property type="match status" value="1"/>
</dbReference>
<comment type="caution">
    <text evidence="3">The sequence shown here is derived from an EMBL/GenBank/DDBJ whole genome shotgun (WGS) entry which is preliminary data.</text>
</comment>
<evidence type="ECO:0000259" key="2">
    <source>
        <dbReference type="PROSITE" id="PS50234"/>
    </source>
</evidence>
<dbReference type="Pfam" id="PF00092">
    <property type="entry name" value="VWA"/>
    <property type="match status" value="1"/>
</dbReference>
<dbReference type="OrthoDB" id="687730at2759"/>
<evidence type="ECO:0000256" key="1">
    <source>
        <dbReference type="SAM" id="MobiDB-lite"/>
    </source>
</evidence>
<evidence type="ECO:0000313" key="4">
    <source>
        <dbReference type="Proteomes" id="UP000692954"/>
    </source>
</evidence>
<organism evidence="3 4">
    <name type="scientific">Paramecium sonneborni</name>
    <dbReference type="NCBI Taxonomy" id="65129"/>
    <lineage>
        <taxon>Eukaryota</taxon>
        <taxon>Sar</taxon>
        <taxon>Alveolata</taxon>
        <taxon>Ciliophora</taxon>
        <taxon>Intramacronucleata</taxon>
        <taxon>Oligohymenophorea</taxon>
        <taxon>Peniculida</taxon>
        <taxon>Parameciidae</taxon>
        <taxon>Paramecium</taxon>
    </lineage>
</organism>
<feature type="compositionally biased region" description="Low complexity" evidence="1">
    <location>
        <begin position="68"/>
        <end position="81"/>
    </location>
</feature>
<keyword evidence="4" id="KW-1185">Reference proteome</keyword>
<feature type="domain" description="VWFA" evidence="2">
    <location>
        <begin position="241"/>
        <end position="411"/>
    </location>
</feature>
<feature type="region of interest" description="Disordered" evidence="1">
    <location>
        <begin position="68"/>
        <end position="104"/>
    </location>
</feature>
<evidence type="ECO:0000313" key="3">
    <source>
        <dbReference type="EMBL" id="CAD8102844.1"/>
    </source>
</evidence>
<name>A0A8S1PIJ1_9CILI</name>
<proteinExistence type="predicted"/>
<reference evidence="3" key="1">
    <citation type="submission" date="2021-01" db="EMBL/GenBank/DDBJ databases">
        <authorList>
            <consortium name="Genoscope - CEA"/>
            <person name="William W."/>
        </authorList>
    </citation>
    <scope>NUCLEOTIDE SEQUENCE</scope>
</reference>
<dbReference type="Proteomes" id="UP000692954">
    <property type="component" value="Unassembled WGS sequence"/>
</dbReference>
<dbReference type="PROSITE" id="PS50234">
    <property type="entry name" value="VWFA"/>
    <property type="match status" value="1"/>
</dbReference>
<dbReference type="PANTHER" id="PTHR10579">
    <property type="entry name" value="CALCIUM-ACTIVATED CHLORIDE CHANNEL REGULATOR"/>
    <property type="match status" value="1"/>
</dbReference>
<dbReference type="InterPro" id="IPR002035">
    <property type="entry name" value="VWF_A"/>
</dbReference>
<protein>
    <recommendedName>
        <fullName evidence="2">VWFA domain-containing protein</fullName>
    </recommendedName>
</protein>
<accession>A0A8S1PIJ1</accession>
<dbReference type="AlphaFoldDB" id="A0A8S1PIJ1"/>
<dbReference type="InterPro" id="IPR051266">
    <property type="entry name" value="CLCR"/>
</dbReference>
<dbReference type="SMART" id="SM00327">
    <property type="entry name" value="VWA"/>
    <property type="match status" value="1"/>
</dbReference>
<dbReference type="EMBL" id="CAJJDN010000078">
    <property type="protein sequence ID" value="CAD8102844.1"/>
    <property type="molecule type" value="Genomic_DNA"/>
</dbReference>
<gene>
    <name evidence="3" type="ORF">PSON_ATCC_30995.1.T0780228</name>
</gene>
<feature type="region of interest" description="Disordered" evidence="1">
    <location>
        <begin position="1"/>
        <end position="20"/>
    </location>
</feature>